<evidence type="ECO:0000313" key="2">
    <source>
        <dbReference type="EMBL" id="UPV74994.1"/>
    </source>
</evidence>
<evidence type="ECO:0000313" key="3">
    <source>
        <dbReference type="Proteomes" id="UP000830729"/>
    </source>
</evidence>
<dbReference type="KEGG" id="halx:M0R89_02750"/>
<gene>
    <name evidence="2" type="ORF">M0R89_02750</name>
</gene>
<feature type="region of interest" description="Disordered" evidence="1">
    <location>
        <begin position="1"/>
        <end position="22"/>
    </location>
</feature>
<reference evidence="2 3" key="1">
    <citation type="submission" date="2022-04" db="EMBL/GenBank/DDBJ databases">
        <title>Diverse halophilic archaea isolated from saline environments.</title>
        <authorList>
            <person name="Cui H.-L."/>
        </authorList>
    </citation>
    <scope>NUCLEOTIDE SEQUENCE [LARGE SCALE GENOMIC DNA]</scope>
    <source>
        <strain evidence="2 3">XZYJT49</strain>
    </source>
</reference>
<accession>A0A8U0HWN0</accession>
<dbReference type="EMBL" id="CP096659">
    <property type="protein sequence ID" value="UPV74994.1"/>
    <property type="molecule type" value="Genomic_DNA"/>
</dbReference>
<name>A0A8U0HWN0_9EURY</name>
<organism evidence="2 3">
    <name type="scientific">Halorussus limi</name>
    <dbReference type="NCBI Taxonomy" id="2938695"/>
    <lineage>
        <taxon>Archaea</taxon>
        <taxon>Methanobacteriati</taxon>
        <taxon>Methanobacteriota</taxon>
        <taxon>Stenosarchaea group</taxon>
        <taxon>Halobacteria</taxon>
        <taxon>Halobacteriales</taxon>
        <taxon>Haladaptataceae</taxon>
        <taxon>Halorussus</taxon>
    </lineage>
</organism>
<dbReference type="RefSeq" id="WP_248651037.1">
    <property type="nucleotide sequence ID" value="NZ_CP096659.1"/>
</dbReference>
<protein>
    <submittedName>
        <fullName evidence="2">Uncharacterized protein</fullName>
    </submittedName>
</protein>
<dbReference type="AlphaFoldDB" id="A0A8U0HWN0"/>
<sequence length="93" mass="10212">MTSIEELVSNAEGESVSSKKLTGEKRYYSNVTHLCEDEEPHHLLFTKSSGDSVEIDRTELGVESASFLLTDKSIQVYGESDRGRNTSTAPTAN</sequence>
<evidence type="ECO:0000256" key="1">
    <source>
        <dbReference type="SAM" id="MobiDB-lite"/>
    </source>
</evidence>
<keyword evidence="3" id="KW-1185">Reference proteome</keyword>
<dbReference type="Proteomes" id="UP000830729">
    <property type="component" value="Chromosome"/>
</dbReference>
<dbReference type="GeneID" id="72184083"/>
<proteinExistence type="predicted"/>